<comment type="caution">
    <text evidence="4">The sequence shown here is derived from an EMBL/GenBank/DDBJ whole genome shotgun (WGS) entry which is preliminary data.</text>
</comment>
<feature type="region of interest" description="Disordered" evidence="2">
    <location>
        <begin position="21"/>
        <end position="182"/>
    </location>
</feature>
<sequence>MSVTPAMSDKVLARRDLRKVCADAIAPPTGSDRRTPRRPGRMRAGASRTRRSDHVRRRGGRGGVPGLPGRPGVPAAVRTPSGRQGAADRPAGQEARERAGQDHHGAQAHRDPAGPARAGRRGLRGATGRRPRRDPGLARGGPGERHGTGARGGGTARRGARAGQGRGVTPAHGGPRVRHNDYGTLRPPAIGSWEPSLRVSVVIPAYDCADALERTIPALARQTYPSELVEIVVADDGSRPPIEVPGARVVRVADGWGRGAARQTGQLAATGDVIHWLDSDMLLAEDHLEAHMRWHHLIDHAVVIGDTLFVDEPGEEGVQSEYTRKTLESTRRLKDAGASAYLSHTGASTSVRAELLRAAGGVDTGLNMAEDTELGYRLAQTGAVFISDAAARAWHVGPSTVMLREKEVHRHNWSYLGDLIPDLRWLRNHPRRNWLVPYVRVEVAATTYEQTRASVDSALAGTLTDAAVTLVGPWGKLTGERRSNLDDPLLDLRLLHHLYAHEPRVVFAESVPATAAPAPFRLSLPTGWVLGADTLAKLVRHADRDLLGLVCAALAEDAGGVVTARLERTAAFARAARFDGAADDLVDEMFGVEWVSGGEYGFATAEEAEPLAGDPAKWRALAAQRLEEVKELRAEVARLAAEVERLSAEPPADTDVPPGPIKSLIRHLRSAG</sequence>
<organism evidence="4 5">
    <name type="scientific">Nonomuraea zeae</name>
    <dbReference type="NCBI Taxonomy" id="1642303"/>
    <lineage>
        <taxon>Bacteria</taxon>
        <taxon>Bacillati</taxon>
        <taxon>Actinomycetota</taxon>
        <taxon>Actinomycetes</taxon>
        <taxon>Streptosporangiales</taxon>
        <taxon>Streptosporangiaceae</taxon>
        <taxon>Nonomuraea</taxon>
    </lineage>
</organism>
<keyword evidence="4" id="KW-0808">Transferase</keyword>
<dbReference type="InterPro" id="IPR029044">
    <property type="entry name" value="Nucleotide-diphossugar_trans"/>
</dbReference>
<evidence type="ECO:0000259" key="3">
    <source>
        <dbReference type="Pfam" id="PF00535"/>
    </source>
</evidence>
<dbReference type="AlphaFoldDB" id="A0A5S4H1E9"/>
<dbReference type="PANTHER" id="PTHR43685:SF3">
    <property type="entry name" value="SLR2126 PROTEIN"/>
    <property type="match status" value="1"/>
</dbReference>
<feature type="compositionally biased region" description="Basic residues" evidence="2">
    <location>
        <begin position="48"/>
        <end position="60"/>
    </location>
</feature>
<dbReference type="SUPFAM" id="SSF53448">
    <property type="entry name" value="Nucleotide-diphospho-sugar transferases"/>
    <property type="match status" value="1"/>
</dbReference>
<keyword evidence="1" id="KW-0175">Coiled coil</keyword>
<feature type="compositionally biased region" description="Basic residues" evidence="2">
    <location>
        <begin position="118"/>
        <end position="132"/>
    </location>
</feature>
<evidence type="ECO:0000313" key="4">
    <source>
        <dbReference type="EMBL" id="TMR38742.1"/>
    </source>
</evidence>
<evidence type="ECO:0000256" key="2">
    <source>
        <dbReference type="SAM" id="MobiDB-lite"/>
    </source>
</evidence>
<feature type="compositionally biased region" description="Basic and acidic residues" evidence="2">
    <location>
        <begin position="94"/>
        <end position="112"/>
    </location>
</feature>
<reference evidence="4 5" key="1">
    <citation type="submission" date="2019-05" db="EMBL/GenBank/DDBJ databases">
        <title>Draft genome sequence of Nonomuraea zeae DSM 100528.</title>
        <authorList>
            <person name="Saricaoglu S."/>
            <person name="Isik K."/>
        </authorList>
    </citation>
    <scope>NUCLEOTIDE SEQUENCE [LARGE SCALE GENOMIC DNA]</scope>
    <source>
        <strain evidence="4 5">DSM 100528</strain>
    </source>
</reference>
<feature type="coiled-coil region" evidence="1">
    <location>
        <begin position="622"/>
        <end position="649"/>
    </location>
</feature>
<dbReference type="GO" id="GO:0016740">
    <property type="term" value="F:transferase activity"/>
    <property type="evidence" value="ECO:0007669"/>
    <property type="project" value="UniProtKB-KW"/>
</dbReference>
<feature type="domain" description="Glycosyltransferase 2-like" evidence="3">
    <location>
        <begin position="200"/>
        <end position="341"/>
    </location>
</feature>
<accession>A0A5S4H1E9</accession>
<protein>
    <submittedName>
        <fullName evidence="4">Glycosyltransferase</fullName>
    </submittedName>
</protein>
<evidence type="ECO:0000256" key="1">
    <source>
        <dbReference type="SAM" id="Coils"/>
    </source>
</evidence>
<dbReference type="CDD" id="cd00761">
    <property type="entry name" value="Glyco_tranf_GTA_type"/>
    <property type="match status" value="1"/>
</dbReference>
<feature type="compositionally biased region" description="Gly residues" evidence="2">
    <location>
        <begin position="149"/>
        <end position="166"/>
    </location>
</feature>
<proteinExistence type="predicted"/>
<gene>
    <name evidence="4" type="ORF">ETD85_04010</name>
</gene>
<dbReference type="OrthoDB" id="5168148at2"/>
<dbReference type="EMBL" id="VCKX01000007">
    <property type="protein sequence ID" value="TMR38742.1"/>
    <property type="molecule type" value="Genomic_DNA"/>
</dbReference>
<evidence type="ECO:0000313" key="5">
    <source>
        <dbReference type="Proteomes" id="UP000306628"/>
    </source>
</evidence>
<dbReference type="InterPro" id="IPR001173">
    <property type="entry name" value="Glyco_trans_2-like"/>
</dbReference>
<keyword evidence="5" id="KW-1185">Reference proteome</keyword>
<dbReference type="PANTHER" id="PTHR43685">
    <property type="entry name" value="GLYCOSYLTRANSFERASE"/>
    <property type="match status" value="1"/>
</dbReference>
<dbReference type="InterPro" id="IPR050834">
    <property type="entry name" value="Glycosyltransf_2"/>
</dbReference>
<name>A0A5S4H1E9_9ACTN</name>
<dbReference type="Pfam" id="PF00535">
    <property type="entry name" value="Glycos_transf_2"/>
    <property type="match status" value="1"/>
</dbReference>
<dbReference type="Gene3D" id="3.90.550.10">
    <property type="entry name" value="Spore Coat Polysaccharide Biosynthesis Protein SpsA, Chain A"/>
    <property type="match status" value="1"/>
</dbReference>
<dbReference type="Proteomes" id="UP000306628">
    <property type="component" value="Unassembled WGS sequence"/>
</dbReference>